<evidence type="ECO:0000313" key="1">
    <source>
        <dbReference type="EMBL" id="AWN47413.1"/>
    </source>
</evidence>
<sequence>MPLPISNSRHVAVPEGTSERVVAIADLAASLGADALIRLHEEDFAGLSGLGRDFVHFNLERTINRAGLRYALMPILRAGRRRPGGPEELPVLDPTRFRTGLCVAVRQGLPVAAVTPDLFAHSLPAIRDADALAAALVRRYRPLFPDLDPAGIVARGCAVTRLRLDEA</sequence>
<dbReference type="RefSeq" id="WP_109959740.1">
    <property type="nucleotide sequence ID" value="NZ_CP029553.1"/>
</dbReference>
<proteinExistence type="predicted"/>
<dbReference type="OrthoDB" id="8004326at2"/>
<dbReference type="KEGG" id="mtea:DK419_14705"/>
<evidence type="ECO:0000313" key="2">
    <source>
        <dbReference type="Proteomes" id="UP000245444"/>
    </source>
</evidence>
<reference evidence="1 2" key="1">
    <citation type="submission" date="2018-05" db="EMBL/GenBank/DDBJ databases">
        <title>Complete Genome Sequence of Methylobacterium sp. 17Sr1-28.</title>
        <authorList>
            <person name="Srinivasan S."/>
        </authorList>
    </citation>
    <scope>NUCLEOTIDE SEQUENCE [LARGE SCALE GENOMIC DNA]</scope>
    <source>
        <strain evidence="1 2">17Sr1-28</strain>
    </source>
</reference>
<dbReference type="AlphaFoldDB" id="A0A2U8WMU2"/>
<keyword evidence="2" id="KW-1185">Reference proteome</keyword>
<dbReference type="Proteomes" id="UP000245444">
    <property type="component" value="Chromosome"/>
</dbReference>
<accession>A0A2U8WMU2</accession>
<name>A0A2U8WMU2_9HYPH</name>
<dbReference type="EMBL" id="CP029553">
    <property type="protein sequence ID" value="AWN47413.1"/>
    <property type="molecule type" value="Genomic_DNA"/>
</dbReference>
<gene>
    <name evidence="1" type="ORF">DK419_14705</name>
</gene>
<protein>
    <submittedName>
        <fullName evidence="1">Uncharacterized protein</fullName>
    </submittedName>
</protein>
<organism evidence="1 2">
    <name type="scientific">Methylobacterium terrae</name>
    <dbReference type="NCBI Taxonomy" id="2202827"/>
    <lineage>
        <taxon>Bacteria</taxon>
        <taxon>Pseudomonadati</taxon>
        <taxon>Pseudomonadota</taxon>
        <taxon>Alphaproteobacteria</taxon>
        <taxon>Hyphomicrobiales</taxon>
        <taxon>Methylobacteriaceae</taxon>
        <taxon>Methylobacterium</taxon>
    </lineage>
</organism>